<dbReference type="PRINTS" id="PR00094">
    <property type="entry name" value="ADENYLTKNASE"/>
</dbReference>
<keyword evidence="3 6" id="KW-0547">Nucleotide-binding</keyword>
<dbReference type="Pfam" id="PF00406">
    <property type="entry name" value="ADK"/>
    <property type="match status" value="1"/>
</dbReference>
<evidence type="ECO:0000313" key="7">
    <source>
        <dbReference type="EMBL" id="RYC73914.1"/>
    </source>
</evidence>
<comment type="subunit">
    <text evidence="6">Monomer.</text>
</comment>
<dbReference type="EMBL" id="PRLL01000002">
    <property type="protein sequence ID" value="RYC73914.1"/>
    <property type="molecule type" value="Genomic_DNA"/>
</dbReference>
<reference evidence="7 8" key="2">
    <citation type="journal article" date="2020" name="Cell Rep.">
        <title>Acquisition and Adaptation of Ultra-small Parasitic Reduced Genome Bacteria to Mammalian Hosts.</title>
        <authorList>
            <person name="McLean J.S."/>
            <person name="Bor B."/>
            <person name="Kerns K.A."/>
            <person name="Liu Q."/>
            <person name="To T.T."/>
            <person name="Solden L."/>
            <person name="Hendrickson E.L."/>
            <person name="Wrighton K."/>
            <person name="Shi W."/>
            <person name="He X."/>
        </authorList>
    </citation>
    <scope>NUCLEOTIDE SEQUENCE [LARGE SCALE GENOMIC DNA]</scope>
    <source>
        <strain evidence="7 8">TM7_KMM_G3_1_HOT_351</strain>
    </source>
</reference>
<gene>
    <name evidence="7" type="primary">adk_3</name>
    <name evidence="7" type="ORF">G3KMM_00142</name>
</gene>
<evidence type="ECO:0000256" key="1">
    <source>
        <dbReference type="ARBA" id="ARBA00022679"/>
    </source>
</evidence>
<evidence type="ECO:0000256" key="4">
    <source>
        <dbReference type="ARBA" id="ARBA00022777"/>
    </source>
</evidence>
<dbReference type="EC" id="2.7.4.3" evidence="6"/>
<evidence type="ECO:0000256" key="3">
    <source>
        <dbReference type="ARBA" id="ARBA00022741"/>
    </source>
</evidence>
<keyword evidence="6" id="KW-0067">ATP-binding</keyword>
<keyword evidence="2" id="KW-0545">Nucleotide biosynthesis</keyword>
<comment type="subcellular location">
    <subcellularLocation>
        <location evidence="6">Cytoplasm</location>
    </subcellularLocation>
</comment>
<evidence type="ECO:0000256" key="5">
    <source>
        <dbReference type="RuleBase" id="RU003330"/>
    </source>
</evidence>
<evidence type="ECO:0000256" key="6">
    <source>
        <dbReference type="RuleBase" id="RU003331"/>
    </source>
</evidence>
<dbReference type="PANTHER" id="PTHR23359">
    <property type="entry name" value="NUCLEOTIDE KINASE"/>
    <property type="match status" value="1"/>
</dbReference>
<evidence type="ECO:0000313" key="8">
    <source>
        <dbReference type="Proteomes" id="UP001191004"/>
    </source>
</evidence>
<proteinExistence type="inferred from homology"/>
<keyword evidence="8" id="KW-1185">Reference proteome</keyword>
<dbReference type="SUPFAM" id="SSF52540">
    <property type="entry name" value="P-loop containing nucleoside triphosphate hydrolases"/>
    <property type="match status" value="1"/>
</dbReference>
<dbReference type="Gene3D" id="3.40.50.300">
    <property type="entry name" value="P-loop containing nucleotide triphosphate hydrolases"/>
    <property type="match status" value="1"/>
</dbReference>
<comment type="similarity">
    <text evidence="5">Belongs to the adenylate kinase family.</text>
</comment>
<organism evidence="7 8">
    <name type="scientific">Candidatus Nanosyncoccus nanoralicus</name>
    <dbReference type="NCBI Taxonomy" id="2171996"/>
    <lineage>
        <taxon>Bacteria</taxon>
        <taxon>Candidatus Saccharimonadota</taxon>
        <taxon>Candidatus Nanosyncoccalia</taxon>
        <taxon>Candidatus Nanosyncoccales</taxon>
        <taxon>Candidatus Nanosyncoccaceae</taxon>
        <taxon>Candidatus Nanosyncoccus</taxon>
    </lineage>
</organism>
<keyword evidence="1 5" id="KW-0808">Transferase</keyword>
<protein>
    <recommendedName>
        <fullName evidence="6">Adenylate kinase</fullName>
        <ecNumber evidence="6">2.7.4.3</ecNumber>
    </recommendedName>
</protein>
<dbReference type="Proteomes" id="UP001191004">
    <property type="component" value="Unassembled WGS sequence"/>
</dbReference>
<reference evidence="7 8" key="1">
    <citation type="journal article" date="2018" name="bioRxiv">
        <title>Evidence of independent acquisition and adaption of ultra-small bacteria to human hosts across the highly diverse yet reduced genomes of the phylum Saccharibacteria.</title>
        <authorList>
            <person name="McLean J.S."/>
            <person name="Bor B."/>
            <person name="To T.T."/>
            <person name="Liu Q."/>
            <person name="Kearns K.A."/>
            <person name="Solden L.M."/>
            <person name="Wrighton K.C."/>
            <person name="He X."/>
            <person name="Shi W."/>
        </authorList>
    </citation>
    <scope>NUCLEOTIDE SEQUENCE [LARGE SCALE GENOMIC DNA]</scope>
    <source>
        <strain evidence="7 8">TM7_KMM_G3_1_HOT_351</strain>
    </source>
</reference>
<comment type="caution">
    <text evidence="7">The sequence shown here is derived from an EMBL/GenBank/DDBJ whole genome shotgun (WGS) entry which is preliminary data.</text>
</comment>
<sequence length="175" mass="19911">MILIYGPAGSGKSTQGRMLAEKMGRTWLSAGQLIRDSHRFDEYTSKGTMIPENILVDLLWENMNAVFKDGGEVIFDGQPGSVEQVGMLEEKGVFTHTEFAVLLKVPEEELLIRLAERGREDDNVEVWKQKISYFEQKSYSFLTEMKSRGVQIYEVDGVGSIKEVNQRIMELVQKN</sequence>
<dbReference type="GO" id="GO:0004017">
    <property type="term" value="F:AMP kinase activity"/>
    <property type="evidence" value="ECO:0007669"/>
    <property type="project" value="UniProtKB-EC"/>
</dbReference>
<accession>A0ABY0FKK8</accession>
<comment type="catalytic activity">
    <reaction evidence="6">
        <text>AMP + ATP = 2 ADP</text>
        <dbReference type="Rhea" id="RHEA:12973"/>
        <dbReference type="ChEBI" id="CHEBI:30616"/>
        <dbReference type="ChEBI" id="CHEBI:456215"/>
        <dbReference type="ChEBI" id="CHEBI:456216"/>
        <dbReference type="EC" id="2.7.4.3"/>
    </reaction>
</comment>
<name>A0ABY0FKK8_9BACT</name>
<evidence type="ECO:0000256" key="2">
    <source>
        <dbReference type="ARBA" id="ARBA00022727"/>
    </source>
</evidence>
<keyword evidence="4 5" id="KW-0418">Kinase</keyword>
<dbReference type="RefSeq" id="WP_129604107.1">
    <property type="nucleotide sequence ID" value="NZ_PRLL01000002.1"/>
</dbReference>
<dbReference type="InterPro" id="IPR027417">
    <property type="entry name" value="P-loop_NTPase"/>
</dbReference>
<dbReference type="InterPro" id="IPR000850">
    <property type="entry name" value="Adenylat/UMP-CMP_kin"/>
</dbReference>